<evidence type="ECO:0000259" key="1">
    <source>
        <dbReference type="Pfam" id="PF08590"/>
    </source>
</evidence>
<dbReference type="Gene3D" id="3.30.1370.110">
    <property type="match status" value="1"/>
</dbReference>
<proteinExistence type="predicted"/>
<dbReference type="OrthoDB" id="3231855at2759"/>
<evidence type="ECO:0000313" key="2">
    <source>
        <dbReference type="EMBL" id="EMD37601.1"/>
    </source>
</evidence>
<accession>M2RFL1</accession>
<dbReference type="InterPro" id="IPR013899">
    <property type="entry name" value="DUF1771"/>
</dbReference>
<keyword evidence="3" id="KW-1185">Reference proteome</keyword>
<gene>
    <name evidence="2" type="ORF">CERSUDRAFT_114248</name>
</gene>
<protein>
    <recommendedName>
        <fullName evidence="1">DUF1771 domain-containing protein</fullName>
    </recommendedName>
</protein>
<feature type="domain" description="DUF1771" evidence="1">
    <location>
        <begin position="1"/>
        <end position="50"/>
    </location>
</feature>
<dbReference type="Pfam" id="PF08590">
    <property type="entry name" value="DUF1771"/>
    <property type="match status" value="1"/>
</dbReference>
<dbReference type="HOGENOM" id="CLU_062475_1_1_1"/>
<organism evidence="2 3">
    <name type="scientific">Ceriporiopsis subvermispora (strain B)</name>
    <name type="common">White-rot fungus</name>
    <name type="synonym">Gelatoporia subvermispora</name>
    <dbReference type="NCBI Taxonomy" id="914234"/>
    <lineage>
        <taxon>Eukaryota</taxon>
        <taxon>Fungi</taxon>
        <taxon>Dikarya</taxon>
        <taxon>Basidiomycota</taxon>
        <taxon>Agaricomycotina</taxon>
        <taxon>Agaricomycetes</taxon>
        <taxon>Polyporales</taxon>
        <taxon>Gelatoporiaceae</taxon>
        <taxon>Gelatoporia</taxon>
    </lineage>
</organism>
<reference evidence="2 3" key="1">
    <citation type="journal article" date="2012" name="Proc. Natl. Acad. Sci. U.S.A.">
        <title>Comparative genomics of Ceriporiopsis subvermispora and Phanerochaete chrysosporium provide insight into selective ligninolysis.</title>
        <authorList>
            <person name="Fernandez-Fueyo E."/>
            <person name="Ruiz-Duenas F.J."/>
            <person name="Ferreira P."/>
            <person name="Floudas D."/>
            <person name="Hibbett D.S."/>
            <person name="Canessa P."/>
            <person name="Larrondo L.F."/>
            <person name="James T.Y."/>
            <person name="Seelenfreund D."/>
            <person name="Lobos S."/>
            <person name="Polanco R."/>
            <person name="Tello M."/>
            <person name="Honda Y."/>
            <person name="Watanabe T."/>
            <person name="Watanabe T."/>
            <person name="Ryu J.S."/>
            <person name="Kubicek C.P."/>
            <person name="Schmoll M."/>
            <person name="Gaskell J."/>
            <person name="Hammel K.E."/>
            <person name="St John F.J."/>
            <person name="Vanden Wymelenberg A."/>
            <person name="Sabat G."/>
            <person name="Splinter BonDurant S."/>
            <person name="Syed K."/>
            <person name="Yadav J.S."/>
            <person name="Doddapaneni H."/>
            <person name="Subramanian V."/>
            <person name="Lavin J.L."/>
            <person name="Oguiza J.A."/>
            <person name="Perez G."/>
            <person name="Pisabarro A.G."/>
            <person name="Ramirez L."/>
            <person name="Santoyo F."/>
            <person name="Master E."/>
            <person name="Coutinho P.M."/>
            <person name="Henrissat B."/>
            <person name="Lombard V."/>
            <person name="Magnuson J.K."/>
            <person name="Kuees U."/>
            <person name="Hori C."/>
            <person name="Igarashi K."/>
            <person name="Samejima M."/>
            <person name="Held B.W."/>
            <person name="Barry K.W."/>
            <person name="LaButti K.M."/>
            <person name="Lapidus A."/>
            <person name="Lindquist E.A."/>
            <person name="Lucas S.M."/>
            <person name="Riley R."/>
            <person name="Salamov A.A."/>
            <person name="Hoffmeister D."/>
            <person name="Schwenk D."/>
            <person name="Hadar Y."/>
            <person name="Yarden O."/>
            <person name="de Vries R.P."/>
            <person name="Wiebenga A."/>
            <person name="Stenlid J."/>
            <person name="Eastwood D."/>
            <person name="Grigoriev I.V."/>
            <person name="Berka R.M."/>
            <person name="Blanchette R.A."/>
            <person name="Kersten P."/>
            <person name="Martinez A.T."/>
            <person name="Vicuna R."/>
            <person name="Cullen D."/>
        </authorList>
    </citation>
    <scope>NUCLEOTIDE SEQUENCE [LARGE SCALE GENOMIC DNA]</scope>
    <source>
        <strain evidence="2 3">B</strain>
    </source>
</reference>
<dbReference type="AlphaFoldDB" id="M2RFL1"/>
<dbReference type="SUPFAM" id="SSF160443">
    <property type="entry name" value="SMR domain-like"/>
    <property type="match status" value="1"/>
</dbReference>
<dbReference type="STRING" id="914234.M2RFL1"/>
<sequence length="148" mass="16979">MRKYLEQAEADRGWGQQTDVPRLLEQSNFHKREMERLNAEAAEWIFTENNKPEHCSPGEINLHSLKVQEAVAFTERALREAQQRGETEMHLVLGGKSHRLHHLQRTKLKHALKELARRYDASAGHDPYHDNVLLVRLDASGLGRSAGL</sequence>
<name>M2RFL1_CERS8</name>
<dbReference type="PANTHER" id="PTHR47417:SF1">
    <property type="entry name" value="SMR DOMAIN-CONTAINING PROTEIN YPL199C"/>
    <property type="match status" value="1"/>
</dbReference>
<dbReference type="InterPro" id="IPR036063">
    <property type="entry name" value="Smr_dom_sf"/>
</dbReference>
<dbReference type="InterPro" id="IPR053020">
    <property type="entry name" value="Smr_domain_protein"/>
</dbReference>
<dbReference type="EMBL" id="KB445796">
    <property type="protein sequence ID" value="EMD37601.1"/>
    <property type="molecule type" value="Genomic_DNA"/>
</dbReference>
<dbReference type="Proteomes" id="UP000016930">
    <property type="component" value="Unassembled WGS sequence"/>
</dbReference>
<dbReference type="PANTHER" id="PTHR47417">
    <property type="entry name" value="SMR DOMAIN-CONTAINING PROTEIN YPL199C"/>
    <property type="match status" value="1"/>
</dbReference>
<evidence type="ECO:0000313" key="3">
    <source>
        <dbReference type="Proteomes" id="UP000016930"/>
    </source>
</evidence>